<dbReference type="CDD" id="cd00090">
    <property type="entry name" value="HTH_ARSR"/>
    <property type="match status" value="1"/>
</dbReference>
<dbReference type="Pfam" id="PF01638">
    <property type="entry name" value="HxlR"/>
    <property type="match status" value="1"/>
</dbReference>
<evidence type="ECO:0000256" key="1">
    <source>
        <dbReference type="ARBA" id="ARBA00023015"/>
    </source>
</evidence>
<dbReference type="InterPro" id="IPR002577">
    <property type="entry name" value="HTH_HxlR"/>
</dbReference>
<dbReference type="PROSITE" id="PS51118">
    <property type="entry name" value="HTH_HXLR"/>
    <property type="match status" value="1"/>
</dbReference>
<dbReference type="PANTHER" id="PTHR33204">
    <property type="entry name" value="TRANSCRIPTIONAL REGULATOR, MARR FAMILY"/>
    <property type="match status" value="1"/>
</dbReference>
<dbReference type="Gene3D" id="1.10.10.10">
    <property type="entry name" value="Winged helix-like DNA-binding domain superfamily/Winged helix DNA-binding domain"/>
    <property type="match status" value="1"/>
</dbReference>
<dbReference type="InterPro" id="IPR036388">
    <property type="entry name" value="WH-like_DNA-bd_sf"/>
</dbReference>
<evidence type="ECO:0000256" key="2">
    <source>
        <dbReference type="ARBA" id="ARBA00023125"/>
    </source>
</evidence>
<accession>A0A318RMB1</accession>
<dbReference type="InterPro" id="IPR011991">
    <property type="entry name" value="ArsR-like_HTH"/>
</dbReference>
<sequence length="169" mass="18884">MALGTDYDTQDCSLARALEIVGERWTMLILRECFFGVRRFTDFQQRLDISKAVLTQRLSDLIDAGVLERAPRGGRTDYVLTEAGLQLWPSLHALIRWGDGRSDPTRRRRIFSHSVCGTDIDEYGRCPRCAAVPGAPELLVRPGPGLGPATRTDPISMALRSERPLLTPF</sequence>
<dbReference type="GO" id="GO:0003677">
    <property type="term" value="F:DNA binding"/>
    <property type="evidence" value="ECO:0007669"/>
    <property type="project" value="UniProtKB-KW"/>
</dbReference>
<dbReference type="InterPro" id="IPR036390">
    <property type="entry name" value="WH_DNA-bd_sf"/>
</dbReference>
<keyword evidence="1" id="KW-0805">Transcription regulation</keyword>
<gene>
    <name evidence="5" type="ORF">DFR67_107108</name>
</gene>
<feature type="domain" description="HTH hxlR-type" evidence="4">
    <location>
        <begin position="12"/>
        <end position="106"/>
    </location>
</feature>
<dbReference type="RefSeq" id="WP_110469978.1">
    <property type="nucleotide sequence ID" value="NZ_QJSP01000007.1"/>
</dbReference>
<dbReference type="AlphaFoldDB" id="A0A318RMB1"/>
<evidence type="ECO:0000259" key="4">
    <source>
        <dbReference type="PROSITE" id="PS51118"/>
    </source>
</evidence>
<dbReference type="SUPFAM" id="SSF46785">
    <property type="entry name" value="Winged helix' DNA-binding domain"/>
    <property type="match status" value="1"/>
</dbReference>
<organism evidence="5 6">
    <name type="scientific">Williamsia limnetica</name>
    <dbReference type="NCBI Taxonomy" id="882452"/>
    <lineage>
        <taxon>Bacteria</taxon>
        <taxon>Bacillati</taxon>
        <taxon>Actinomycetota</taxon>
        <taxon>Actinomycetes</taxon>
        <taxon>Mycobacteriales</taxon>
        <taxon>Nocardiaceae</taxon>
        <taxon>Williamsia</taxon>
    </lineage>
</organism>
<proteinExistence type="predicted"/>
<dbReference type="OrthoDB" id="5183359at2"/>
<reference evidence="5 6" key="1">
    <citation type="submission" date="2018-06" db="EMBL/GenBank/DDBJ databases">
        <title>Genomic Encyclopedia of Type Strains, Phase IV (KMG-IV): sequencing the most valuable type-strain genomes for metagenomic binning, comparative biology and taxonomic classification.</title>
        <authorList>
            <person name="Goeker M."/>
        </authorList>
    </citation>
    <scope>NUCLEOTIDE SEQUENCE [LARGE SCALE GENOMIC DNA]</scope>
    <source>
        <strain evidence="5 6">DSM 45521</strain>
    </source>
</reference>
<protein>
    <submittedName>
        <fullName evidence="5">HxlR family transcriptional regulator</fullName>
    </submittedName>
</protein>
<dbReference type="EMBL" id="QJSP01000007">
    <property type="protein sequence ID" value="PYE16866.1"/>
    <property type="molecule type" value="Genomic_DNA"/>
</dbReference>
<evidence type="ECO:0000313" key="6">
    <source>
        <dbReference type="Proteomes" id="UP000247591"/>
    </source>
</evidence>
<name>A0A318RMB1_WILLI</name>
<comment type="caution">
    <text evidence="5">The sequence shown here is derived from an EMBL/GenBank/DDBJ whole genome shotgun (WGS) entry which is preliminary data.</text>
</comment>
<keyword evidence="3" id="KW-0804">Transcription</keyword>
<keyword evidence="6" id="KW-1185">Reference proteome</keyword>
<evidence type="ECO:0000313" key="5">
    <source>
        <dbReference type="EMBL" id="PYE16866.1"/>
    </source>
</evidence>
<dbReference type="PANTHER" id="PTHR33204:SF18">
    <property type="entry name" value="TRANSCRIPTIONAL REGULATORY PROTEIN"/>
    <property type="match status" value="1"/>
</dbReference>
<keyword evidence="2" id="KW-0238">DNA-binding</keyword>
<evidence type="ECO:0000256" key="3">
    <source>
        <dbReference type="ARBA" id="ARBA00023163"/>
    </source>
</evidence>
<dbReference type="Proteomes" id="UP000247591">
    <property type="component" value="Unassembled WGS sequence"/>
</dbReference>